<feature type="region of interest" description="Disordered" evidence="1">
    <location>
        <begin position="31"/>
        <end position="54"/>
    </location>
</feature>
<protein>
    <recommendedName>
        <fullName evidence="3">DUF11 domain-containing protein</fullName>
    </recommendedName>
</protein>
<evidence type="ECO:0000313" key="5">
    <source>
        <dbReference type="Proteomes" id="UP001501842"/>
    </source>
</evidence>
<feature type="domain" description="DUF11" evidence="3">
    <location>
        <begin position="100"/>
        <end position="172"/>
    </location>
</feature>
<accession>A0ABN3UAY9</accession>
<dbReference type="Proteomes" id="UP001501842">
    <property type="component" value="Unassembled WGS sequence"/>
</dbReference>
<dbReference type="EMBL" id="BAAATZ010000012">
    <property type="protein sequence ID" value="GAA2728141.1"/>
    <property type="molecule type" value="Genomic_DNA"/>
</dbReference>
<dbReference type="Pfam" id="PF01345">
    <property type="entry name" value="DUF11"/>
    <property type="match status" value="2"/>
</dbReference>
<evidence type="ECO:0000313" key="4">
    <source>
        <dbReference type="EMBL" id="GAA2728141.1"/>
    </source>
</evidence>
<sequence length="419" mass="44130">MIHSFRLSAGAVTVFSALAIAGLAPGLPAPAHAADGQPVPVQPRWRPEHRPKPLVKPARPVKVEKKARKKKRKVRVRPVEVRRPEVRVDVGGPEGPLVPGRSYDWPYSITNMGPRTAEGVVFRTPVPGGLEYVSGQGNCSMQGPYVFCSVGALEQHQTYTGVITTKVSESVAPATTVQGSVEVKWTGGTTTGAFPTTSVSQASDLVVTASGPGQIQPGGQITYTFTVENRGPSAATGVTVSAPSASSQTSVTVVGGQGCSTQGQGVVCTLGTVGAHETRTFTVVFKATQKATAGHVFTRRFEVVSSTPDLRPDDNYTVVRPRIIRYVPTQDRDEFPGRPRPRPMPHLPREEAPAPAPAPERPVAQAPAPAPRTAVEALPETGGDAQSRVDLALALLGTGLILVGVGAHRRRASSGRTRA</sequence>
<keyword evidence="5" id="KW-1185">Reference proteome</keyword>
<reference evidence="4 5" key="1">
    <citation type="journal article" date="2019" name="Int. J. Syst. Evol. Microbiol.">
        <title>The Global Catalogue of Microorganisms (GCM) 10K type strain sequencing project: providing services to taxonomists for standard genome sequencing and annotation.</title>
        <authorList>
            <consortium name="The Broad Institute Genomics Platform"/>
            <consortium name="The Broad Institute Genome Sequencing Center for Infectious Disease"/>
            <person name="Wu L."/>
            <person name="Ma J."/>
        </authorList>
    </citation>
    <scope>NUCLEOTIDE SEQUENCE [LARGE SCALE GENOMIC DNA]</scope>
    <source>
        <strain evidence="4 5">JCM 8201</strain>
    </source>
</reference>
<evidence type="ECO:0000259" key="3">
    <source>
        <dbReference type="Pfam" id="PF01345"/>
    </source>
</evidence>
<feature type="chain" id="PRO_5047474147" description="DUF11 domain-containing protein" evidence="2">
    <location>
        <begin position="34"/>
        <end position="419"/>
    </location>
</feature>
<name>A0ABN3UAY9_9ACTN</name>
<feature type="domain" description="DUF11" evidence="3">
    <location>
        <begin position="204"/>
        <end position="317"/>
    </location>
</feature>
<dbReference type="Gene3D" id="2.60.40.10">
    <property type="entry name" value="Immunoglobulins"/>
    <property type="match status" value="1"/>
</dbReference>
<dbReference type="NCBIfam" id="TIGR01451">
    <property type="entry name" value="B_ant_repeat"/>
    <property type="match status" value="1"/>
</dbReference>
<keyword evidence="2" id="KW-0732">Signal</keyword>
<organism evidence="4 5">
    <name type="scientific">Actinocorallia aurantiaca</name>
    <dbReference type="NCBI Taxonomy" id="46204"/>
    <lineage>
        <taxon>Bacteria</taxon>
        <taxon>Bacillati</taxon>
        <taxon>Actinomycetota</taxon>
        <taxon>Actinomycetes</taxon>
        <taxon>Streptosporangiales</taxon>
        <taxon>Thermomonosporaceae</taxon>
        <taxon>Actinocorallia</taxon>
    </lineage>
</organism>
<gene>
    <name evidence="4" type="ORF">GCM10010439_35710</name>
</gene>
<proteinExistence type="predicted"/>
<comment type="caution">
    <text evidence="4">The sequence shown here is derived from an EMBL/GenBank/DDBJ whole genome shotgun (WGS) entry which is preliminary data.</text>
</comment>
<evidence type="ECO:0000256" key="1">
    <source>
        <dbReference type="SAM" id="MobiDB-lite"/>
    </source>
</evidence>
<dbReference type="InterPro" id="IPR047589">
    <property type="entry name" value="DUF11_rpt"/>
</dbReference>
<feature type="region of interest" description="Disordered" evidence="1">
    <location>
        <begin position="327"/>
        <end position="382"/>
    </location>
</feature>
<feature type="compositionally biased region" description="Low complexity" evidence="1">
    <location>
        <begin position="361"/>
        <end position="374"/>
    </location>
</feature>
<dbReference type="InterPro" id="IPR051172">
    <property type="entry name" value="Chlamydia_OmcB"/>
</dbReference>
<dbReference type="RefSeq" id="WP_344451550.1">
    <property type="nucleotide sequence ID" value="NZ_BAAATZ010000012.1"/>
</dbReference>
<dbReference type="PANTHER" id="PTHR34819:SF3">
    <property type="entry name" value="CELL SURFACE PROTEIN"/>
    <property type="match status" value="1"/>
</dbReference>
<dbReference type="PANTHER" id="PTHR34819">
    <property type="entry name" value="LARGE CYSTEINE-RICH PERIPLASMIC PROTEIN OMCB"/>
    <property type="match status" value="1"/>
</dbReference>
<dbReference type="InterPro" id="IPR013783">
    <property type="entry name" value="Ig-like_fold"/>
</dbReference>
<dbReference type="InterPro" id="IPR001434">
    <property type="entry name" value="OmcB-like_DUF11"/>
</dbReference>
<feature type="signal peptide" evidence="2">
    <location>
        <begin position="1"/>
        <end position="33"/>
    </location>
</feature>
<evidence type="ECO:0000256" key="2">
    <source>
        <dbReference type="SAM" id="SignalP"/>
    </source>
</evidence>